<sequence length="87" mass="9676">MRKALAGVLAGCFLLGGVAWAQDKPSEEERRNAEIQVIIMERDYLRARLVDMTTAVMNLSKQVAEKDKALLECQKPQDEVKDGGVTQ</sequence>
<dbReference type="EMBL" id="MT142468">
    <property type="protein sequence ID" value="QJA81731.1"/>
    <property type="molecule type" value="Genomic_DNA"/>
</dbReference>
<dbReference type="AlphaFoldDB" id="A0A6M3KJC6"/>
<accession>A0A6M3KJC6</accession>
<reference evidence="1" key="1">
    <citation type="submission" date="2020-03" db="EMBL/GenBank/DDBJ databases">
        <title>The deep terrestrial virosphere.</title>
        <authorList>
            <person name="Holmfeldt K."/>
            <person name="Nilsson E."/>
            <person name="Simone D."/>
            <person name="Lopez-Fernandez M."/>
            <person name="Wu X."/>
            <person name="de Brujin I."/>
            <person name="Lundin D."/>
            <person name="Andersson A."/>
            <person name="Bertilsson S."/>
            <person name="Dopson M."/>
        </authorList>
    </citation>
    <scope>NUCLEOTIDE SEQUENCE</scope>
    <source>
        <strain evidence="1">MM415A00499</strain>
    </source>
</reference>
<protein>
    <submittedName>
        <fullName evidence="1">Uncharacterized protein</fullName>
    </submittedName>
</protein>
<name>A0A6M3KJC6_9ZZZZ</name>
<evidence type="ECO:0000313" key="1">
    <source>
        <dbReference type="EMBL" id="QJA81731.1"/>
    </source>
</evidence>
<gene>
    <name evidence="1" type="ORF">MM415A00499_0006</name>
</gene>
<organism evidence="1">
    <name type="scientific">viral metagenome</name>
    <dbReference type="NCBI Taxonomy" id="1070528"/>
    <lineage>
        <taxon>unclassified sequences</taxon>
        <taxon>metagenomes</taxon>
        <taxon>organismal metagenomes</taxon>
    </lineage>
</organism>
<proteinExistence type="predicted"/>